<keyword evidence="4 5" id="KW-0326">Glycosidase</keyword>
<dbReference type="GO" id="GO:0004557">
    <property type="term" value="F:alpha-galactosidase activity"/>
    <property type="evidence" value="ECO:0007669"/>
    <property type="project" value="UniProtKB-UniRule"/>
</dbReference>
<reference evidence="10" key="2">
    <citation type="journal article" date="2021" name="PeerJ">
        <title>Extensive microbial diversity within the chicken gut microbiome revealed by metagenomics and culture.</title>
        <authorList>
            <person name="Gilroy R."/>
            <person name="Ravi A."/>
            <person name="Getino M."/>
            <person name="Pursley I."/>
            <person name="Horton D.L."/>
            <person name="Alikhan N.F."/>
            <person name="Baker D."/>
            <person name="Gharbi K."/>
            <person name="Hall N."/>
            <person name="Watson M."/>
            <person name="Adriaenssens E.M."/>
            <person name="Foster-Nyarko E."/>
            <person name="Jarju S."/>
            <person name="Secka A."/>
            <person name="Antonio M."/>
            <person name="Oren A."/>
            <person name="Chaudhuri R.R."/>
            <person name="La Ragione R."/>
            <person name="Hildebrand F."/>
            <person name="Pallen M.J."/>
        </authorList>
    </citation>
    <scope>NUCLEOTIDE SEQUENCE</scope>
    <source>
        <strain evidence="10">ChiGjej1B1-19959</strain>
    </source>
</reference>
<reference evidence="10" key="1">
    <citation type="submission" date="2020-10" db="EMBL/GenBank/DDBJ databases">
        <authorList>
            <person name="Gilroy R."/>
        </authorList>
    </citation>
    <scope>NUCLEOTIDE SEQUENCE</scope>
    <source>
        <strain evidence="10">ChiGjej1B1-19959</strain>
    </source>
</reference>
<feature type="domain" description="Glycosyl hydrolase family 36 N-terminal" evidence="9">
    <location>
        <begin position="30"/>
        <end position="255"/>
    </location>
</feature>
<dbReference type="InterPro" id="IPR050985">
    <property type="entry name" value="Alpha-glycosidase_related"/>
</dbReference>
<evidence type="ECO:0000256" key="1">
    <source>
        <dbReference type="ARBA" id="ARBA00001255"/>
    </source>
</evidence>
<dbReference type="Gene3D" id="3.20.20.70">
    <property type="entry name" value="Aldolase class I"/>
    <property type="match status" value="1"/>
</dbReference>
<dbReference type="FunFam" id="3.20.20.70:FF:000118">
    <property type="entry name" value="Alpha-galactosidase"/>
    <property type="match status" value="1"/>
</dbReference>
<evidence type="ECO:0000256" key="4">
    <source>
        <dbReference type="ARBA" id="ARBA00023295"/>
    </source>
</evidence>
<feature type="binding site" evidence="7">
    <location>
        <position position="412"/>
    </location>
    <ligand>
        <name>substrate</name>
    </ligand>
</feature>
<dbReference type="PRINTS" id="PR00743">
    <property type="entry name" value="GLHYDRLASE36"/>
</dbReference>
<accession>A0A9D1IHF5</accession>
<dbReference type="AlphaFoldDB" id="A0A9D1IHF5"/>
<proteinExistence type="inferred from homology"/>
<dbReference type="EC" id="3.2.1.22" evidence="2 5"/>
<evidence type="ECO:0000256" key="6">
    <source>
        <dbReference type="PIRSR" id="PIRSR005536-1"/>
    </source>
</evidence>
<feature type="binding site" evidence="7">
    <location>
        <begin position="335"/>
        <end position="336"/>
    </location>
    <ligand>
        <name>substrate</name>
    </ligand>
</feature>
<dbReference type="InterPro" id="IPR013780">
    <property type="entry name" value="Glyco_hydro_b"/>
</dbReference>
<dbReference type="InterPro" id="IPR031704">
    <property type="entry name" value="Glyco_hydro_36_N"/>
</dbReference>
<protein>
    <recommendedName>
        <fullName evidence="2 5">Alpha-galactosidase</fullName>
        <ecNumber evidence="2 5">3.2.1.22</ecNumber>
    </recommendedName>
</protein>
<feature type="binding site" evidence="7">
    <location>
        <position position="170"/>
    </location>
    <ligand>
        <name>substrate</name>
    </ligand>
</feature>
<dbReference type="InterPro" id="IPR031705">
    <property type="entry name" value="Glyco_hydro_36_C"/>
</dbReference>
<feature type="active site" description="Proton donor" evidence="6">
    <location>
        <position position="515"/>
    </location>
</feature>
<evidence type="ECO:0000259" key="9">
    <source>
        <dbReference type="Pfam" id="PF16875"/>
    </source>
</evidence>
<dbReference type="Pfam" id="PF16875">
    <property type="entry name" value="Glyco_hydro_36N"/>
    <property type="match status" value="1"/>
</dbReference>
<evidence type="ECO:0000256" key="2">
    <source>
        <dbReference type="ARBA" id="ARBA00012755"/>
    </source>
</evidence>
<evidence type="ECO:0000313" key="10">
    <source>
        <dbReference type="EMBL" id="HIU36064.1"/>
    </source>
</evidence>
<dbReference type="Gene3D" id="2.70.98.60">
    <property type="entry name" value="alpha-galactosidase from lactobacil brevis"/>
    <property type="match status" value="1"/>
</dbReference>
<dbReference type="Pfam" id="PF16874">
    <property type="entry name" value="Glyco_hydro_36C"/>
    <property type="match status" value="1"/>
</dbReference>
<evidence type="ECO:0000256" key="3">
    <source>
        <dbReference type="ARBA" id="ARBA00022801"/>
    </source>
</evidence>
<dbReference type="SUPFAM" id="SSF51445">
    <property type="entry name" value="(Trans)glycosidases"/>
    <property type="match status" value="1"/>
</dbReference>
<feature type="binding site" evidence="7">
    <location>
        <begin position="445"/>
        <end position="449"/>
    </location>
    <ligand>
        <name>substrate</name>
    </ligand>
</feature>
<name>A0A9D1IHF5_9FIRM</name>
<keyword evidence="3 5" id="KW-0378">Hydrolase</keyword>
<evidence type="ECO:0000256" key="7">
    <source>
        <dbReference type="PIRSR" id="PIRSR005536-2"/>
    </source>
</evidence>
<evidence type="ECO:0000313" key="11">
    <source>
        <dbReference type="Proteomes" id="UP000824071"/>
    </source>
</evidence>
<feature type="binding site" evidence="7">
    <location>
        <position position="515"/>
    </location>
    <ligand>
        <name>substrate</name>
    </ligand>
</feature>
<organism evidence="10 11">
    <name type="scientific">Candidatus Fimenecus excrementigallinarum</name>
    <dbReference type="NCBI Taxonomy" id="2840816"/>
    <lineage>
        <taxon>Bacteria</taxon>
        <taxon>Bacillati</taxon>
        <taxon>Bacillota</taxon>
        <taxon>Clostridia</taxon>
        <taxon>Candidatus Fimenecus</taxon>
    </lineage>
</organism>
<dbReference type="CDD" id="cd14791">
    <property type="entry name" value="GH36"/>
    <property type="match status" value="1"/>
</dbReference>
<gene>
    <name evidence="10" type="ORF">IAC53_05610</name>
</gene>
<dbReference type="InterPro" id="IPR017853">
    <property type="entry name" value="GH"/>
</dbReference>
<feature type="active site" description="Nucleophile" evidence="6">
    <location>
        <position position="447"/>
    </location>
</feature>
<dbReference type="Gene3D" id="2.60.40.1180">
    <property type="entry name" value="Golgi alpha-mannosidase II"/>
    <property type="match status" value="1"/>
</dbReference>
<dbReference type="InterPro" id="IPR002252">
    <property type="entry name" value="Glyco_hydro_36"/>
</dbReference>
<comment type="caution">
    <text evidence="10">The sequence shown here is derived from an EMBL/GenBank/DDBJ whole genome shotgun (WGS) entry which is preliminary data.</text>
</comment>
<dbReference type="GO" id="GO:0016052">
    <property type="term" value="P:carbohydrate catabolic process"/>
    <property type="evidence" value="ECO:0007669"/>
    <property type="project" value="InterPro"/>
</dbReference>
<comment type="similarity">
    <text evidence="5">Belongs to the glycosyl hydrolase.</text>
</comment>
<sequence length="695" mass="78900">MPITVKEPYFILETERTQYVFGIDQAGRERHLHWGKKCLPEDFFIPEYEDENSNHSAQDEAQQEYTAFGGTVYRECALKARFSDGCRETDLAYRDFRLDGDTLEVTLQDRHYPLAVTLCYRVTPGCDILTRWVKLQNSGTAPITLEKICSAELSLPGEQPYAIHNTNGAWGGEGLPAVQTLTSGALTFESRRGTSGHNHAPYLLASRRAGEASGEVFFAALAYSGNFKAEATRDLFGRTRLLLGLNDFDFSYTLKGGETFETPPVFCGTTPGFGEMSRQMHRFVREHVLPRAFAKKPLPVLYNSWEATGFDVSCENQMRLADLAAAAGVELFVMDDGWFGARRNDRAGLGDWFVNREKFPQGLAPLIAHVNALGMDFGLWVEPEMVNADSDLFRAHPDWTYHYDTRKAHELRHQRVLNLTREDVRAYLFERLDSLLSDYNIRYIKWDMNRPFSETGAENLENPQMLWYLHTQAVYELVDRLRAKHPDVQFESCASGGGRADLGALLHFDEVWPSDNTDAVDRMTIQRAYSLLHPVKTMRAWVTDVGGPNKPTSLAFRFQIAMQGALGLGGDLTKYSEADLQLCRENIALYKEIRPLVQFGDLYRLADPDADEYLCTQYVDEEKRKSVVFLAARGTRFYKKRMAVRFDGLAPEKRYALCWEGENVVKSGAYLMEVGLPLRIRGADFNRIVRIQAAE</sequence>
<feature type="binding site" evidence="7">
    <location>
        <position position="493"/>
    </location>
    <ligand>
        <name>substrate</name>
    </ligand>
</feature>
<feature type="domain" description="Glycosyl hydrolase family 36 C-terminal" evidence="8">
    <location>
        <begin position="615"/>
        <end position="685"/>
    </location>
</feature>
<dbReference type="Pfam" id="PF02065">
    <property type="entry name" value="Melibiase"/>
    <property type="match status" value="1"/>
</dbReference>
<dbReference type="InterPro" id="IPR000111">
    <property type="entry name" value="Glyco_hydro_27/36_CS"/>
</dbReference>
<dbReference type="PROSITE" id="PS00512">
    <property type="entry name" value="ALPHA_GALACTOSIDASE"/>
    <property type="match status" value="1"/>
</dbReference>
<dbReference type="EMBL" id="DVMW01000033">
    <property type="protein sequence ID" value="HIU36064.1"/>
    <property type="molecule type" value="Genomic_DNA"/>
</dbReference>
<evidence type="ECO:0000259" key="8">
    <source>
        <dbReference type="Pfam" id="PF16874"/>
    </source>
</evidence>
<dbReference type="PANTHER" id="PTHR43053">
    <property type="entry name" value="GLYCOSIDASE FAMILY 31"/>
    <property type="match status" value="1"/>
</dbReference>
<evidence type="ECO:0000256" key="5">
    <source>
        <dbReference type="PIRNR" id="PIRNR005536"/>
    </source>
</evidence>
<dbReference type="InterPro" id="IPR038417">
    <property type="entry name" value="Alpga-gal_N_sf"/>
</dbReference>
<dbReference type="PIRSF" id="PIRSF005536">
    <property type="entry name" value="Agal"/>
    <property type="match status" value="1"/>
</dbReference>
<comment type="catalytic activity">
    <reaction evidence="1 5">
        <text>Hydrolysis of terminal, non-reducing alpha-D-galactose residues in alpha-D-galactosides, including galactose oligosaccharides, galactomannans and galactolipids.</text>
        <dbReference type="EC" id="3.2.1.22"/>
    </reaction>
</comment>
<dbReference type="Proteomes" id="UP000824071">
    <property type="component" value="Unassembled WGS sequence"/>
</dbReference>
<dbReference type="PANTHER" id="PTHR43053:SF3">
    <property type="entry name" value="ALPHA-GALACTOSIDASE C-RELATED"/>
    <property type="match status" value="1"/>
</dbReference>
<dbReference type="InterPro" id="IPR013785">
    <property type="entry name" value="Aldolase_TIM"/>
</dbReference>